<gene>
    <name evidence="1" type="ORF">NCTC13163_03240</name>
</gene>
<accession>A0A377HH42</accession>
<evidence type="ECO:0000313" key="1">
    <source>
        <dbReference type="EMBL" id="STO53259.1"/>
    </source>
</evidence>
<name>A0A377HH42_9BACL</name>
<sequence>MNKSEVVKEVYRSILNAIDGGEIEEDDIFTLKRGYFTGAYEQAVRDFAELWFVEERELYASAVQYNIGADPIPNIGGIINSKDFASYKEANPGAMPLKYGPSMKREWRTTLDQTVIPLSQELR</sequence>
<organism evidence="1 2">
    <name type="scientific">Exiguobacterium aurantiacum</name>
    <dbReference type="NCBI Taxonomy" id="33987"/>
    <lineage>
        <taxon>Bacteria</taxon>
        <taxon>Bacillati</taxon>
        <taxon>Bacillota</taxon>
        <taxon>Bacilli</taxon>
        <taxon>Bacillales</taxon>
        <taxon>Bacillales Family XII. Incertae Sedis</taxon>
        <taxon>Exiguobacterium</taxon>
    </lineage>
</organism>
<dbReference type="Proteomes" id="UP000254060">
    <property type="component" value="Unassembled WGS sequence"/>
</dbReference>
<protein>
    <submittedName>
        <fullName evidence="1">Uncharacterized protein</fullName>
    </submittedName>
</protein>
<proteinExistence type="predicted"/>
<dbReference type="AlphaFoldDB" id="A0A377HH42"/>
<evidence type="ECO:0000313" key="2">
    <source>
        <dbReference type="Proteomes" id="UP000254060"/>
    </source>
</evidence>
<reference evidence="1 2" key="1">
    <citation type="submission" date="2018-06" db="EMBL/GenBank/DDBJ databases">
        <authorList>
            <consortium name="Pathogen Informatics"/>
            <person name="Doyle S."/>
        </authorList>
    </citation>
    <scope>NUCLEOTIDE SEQUENCE [LARGE SCALE GENOMIC DNA]</scope>
    <source>
        <strain evidence="1 2">NCTC13163</strain>
    </source>
</reference>
<dbReference type="EMBL" id="UGGP01000002">
    <property type="protein sequence ID" value="STO53259.1"/>
    <property type="molecule type" value="Genomic_DNA"/>
</dbReference>